<keyword evidence="1" id="KW-0175">Coiled coil</keyword>
<dbReference type="RefSeq" id="WP_142936087.1">
    <property type="nucleotide sequence ID" value="NZ_FXTM01000024.1"/>
</dbReference>
<dbReference type="SUPFAM" id="SSF57997">
    <property type="entry name" value="Tropomyosin"/>
    <property type="match status" value="1"/>
</dbReference>
<dbReference type="EMBL" id="FXTM01000024">
    <property type="protein sequence ID" value="SMO73671.1"/>
    <property type="molecule type" value="Genomic_DNA"/>
</dbReference>
<reference evidence="2 3" key="1">
    <citation type="submission" date="2017-05" db="EMBL/GenBank/DDBJ databases">
        <authorList>
            <person name="Varghese N."/>
            <person name="Submissions S."/>
        </authorList>
    </citation>
    <scope>NUCLEOTIDE SEQUENCE [LARGE SCALE GENOMIC DNA]</scope>
    <source>
        <strain evidence="2 3">DSM 16304</strain>
    </source>
</reference>
<sequence length="94" mass="11002">MGTELPDELKERIMNITAGITSLFEETVKAYEEKVSELEERIEELEQENIELKYKLRQLSNDLKNLSEKIAAEFLSRAESALEEVRKLEEKNQE</sequence>
<organism evidence="2 3">
    <name type="scientific">Balnearium lithotrophicum</name>
    <dbReference type="NCBI Taxonomy" id="223788"/>
    <lineage>
        <taxon>Bacteria</taxon>
        <taxon>Pseudomonadati</taxon>
        <taxon>Aquificota</taxon>
        <taxon>Aquificia</taxon>
        <taxon>Desulfurobacteriales</taxon>
        <taxon>Desulfurobacteriaceae</taxon>
        <taxon>Balnearium</taxon>
    </lineage>
</organism>
<evidence type="ECO:0000313" key="3">
    <source>
        <dbReference type="Proteomes" id="UP000317315"/>
    </source>
</evidence>
<feature type="coiled-coil region" evidence="1">
    <location>
        <begin position="21"/>
        <end position="91"/>
    </location>
</feature>
<keyword evidence="3" id="KW-1185">Reference proteome</keyword>
<evidence type="ECO:0000313" key="2">
    <source>
        <dbReference type="EMBL" id="SMO73671.1"/>
    </source>
</evidence>
<proteinExistence type="predicted"/>
<dbReference type="Gene3D" id="1.20.5.340">
    <property type="match status" value="1"/>
</dbReference>
<gene>
    <name evidence="2" type="ORF">SAMN06269117_12411</name>
</gene>
<accession>A0A521DRC5</accession>
<dbReference type="AlphaFoldDB" id="A0A521DRC5"/>
<dbReference type="OrthoDB" id="14675at2"/>
<name>A0A521DRC5_9BACT</name>
<protein>
    <submittedName>
        <fullName evidence="2">Uncharacterized protein</fullName>
    </submittedName>
</protein>
<dbReference type="Proteomes" id="UP000317315">
    <property type="component" value="Unassembled WGS sequence"/>
</dbReference>
<evidence type="ECO:0000256" key="1">
    <source>
        <dbReference type="SAM" id="Coils"/>
    </source>
</evidence>